<sequence>MRRLVIVVVVVVSWFVSALSLDANAGSGHAAVDTTITASSRYSMRKAG</sequence>
<proteinExistence type="predicted"/>
<accession>A0A7Z7I2H1</accession>
<name>A0A7Z7I2H1_9BURK</name>
<dbReference type="EMBL" id="OCSU01000001">
    <property type="protein sequence ID" value="SOE55643.1"/>
    <property type="molecule type" value="Genomic_DNA"/>
</dbReference>
<organism evidence="1 2">
    <name type="scientific">Caballeronia arationis</name>
    <dbReference type="NCBI Taxonomy" id="1777142"/>
    <lineage>
        <taxon>Bacteria</taxon>
        <taxon>Pseudomonadati</taxon>
        <taxon>Pseudomonadota</taxon>
        <taxon>Betaproteobacteria</taxon>
        <taxon>Burkholderiales</taxon>
        <taxon>Burkholderiaceae</taxon>
        <taxon>Caballeronia</taxon>
    </lineage>
</organism>
<dbReference type="Proteomes" id="UP000219522">
    <property type="component" value="Unassembled WGS sequence"/>
</dbReference>
<evidence type="ECO:0000313" key="2">
    <source>
        <dbReference type="Proteomes" id="UP000219522"/>
    </source>
</evidence>
<gene>
    <name evidence="1" type="ORF">SAMN05446927_1062</name>
</gene>
<comment type="caution">
    <text evidence="1">The sequence shown here is derived from an EMBL/GenBank/DDBJ whole genome shotgun (WGS) entry which is preliminary data.</text>
</comment>
<evidence type="ECO:0000313" key="1">
    <source>
        <dbReference type="EMBL" id="SOE55643.1"/>
    </source>
</evidence>
<protein>
    <submittedName>
        <fullName evidence="1">Uncharacterized protein</fullName>
    </submittedName>
</protein>
<dbReference type="AlphaFoldDB" id="A0A7Z7I2H1"/>
<keyword evidence="2" id="KW-1185">Reference proteome</keyword>
<reference evidence="1 2" key="1">
    <citation type="submission" date="2017-09" db="EMBL/GenBank/DDBJ databases">
        <authorList>
            <person name="Varghese N."/>
            <person name="Submissions S."/>
        </authorList>
    </citation>
    <scope>NUCLEOTIDE SEQUENCE [LARGE SCALE GENOMIC DNA]</scope>
    <source>
        <strain evidence="1 2">OK806</strain>
    </source>
</reference>